<dbReference type="InterPro" id="IPR001296">
    <property type="entry name" value="Glyco_trans_1"/>
</dbReference>
<dbReference type="CDD" id="cd03801">
    <property type="entry name" value="GT4_PimA-like"/>
    <property type="match status" value="1"/>
</dbReference>
<evidence type="ECO:0000259" key="1">
    <source>
        <dbReference type="Pfam" id="PF00534"/>
    </source>
</evidence>
<gene>
    <name evidence="2" type="ORF">B0O95_10576</name>
</gene>
<comment type="caution">
    <text evidence="2">The sequence shown here is derived from an EMBL/GenBank/DDBJ whole genome shotgun (WGS) entry which is preliminary data.</text>
</comment>
<dbReference type="EMBL" id="PRDW01000005">
    <property type="protein sequence ID" value="PPB83893.1"/>
    <property type="molecule type" value="Genomic_DNA"/>
</dbReference>
<evidence type="ECO:0000313" key="3">
    <source>
        <dbReference type="Proteomes" id="UP000243096"/>
    </source>
</evidence>
<dbReference type="AlphaFoldDB" id="A0A2P5KB00"/>
<feature type="domain" description="Glycosyl transferase family 1" evidence="1">
    <location>
        <begin position="233"/>
        <end position="350"/>
    </location>
</feature>
<evidence type="ECO:0000313" key="2">
    <source>
        <dbReference type="EMBL" id="PPB83893.1"/>
    </source>
</evidence>
<dbReference type="Proteomes" id="UP000243096">
    <property type="component" value="Unassembled WGS sequence"/>
</dbReference>
<name>A0A2P5KB00_9BURK</name>
<organism evidence="2 3">
    <name type="scientific">Mycetohabitans endofungorum</name>
    <dbReference type="NCBI Taxonomy" id="417203"/>
    <lineage>
        <taxon>Bacteria</taxon>
        <taxon>Pseudomonadati</taxon>
        <taxon>Pseudomonadota</taxon>
        <taxon>Betaproteobacteria</taxon>
        <taxon>Burkholderiales</taxon>
        <taxon>Burkholderiaceae</taxon>
        <taxon>Mycetohabitans</taxon>
    </lineage>
</organism>
<dbReference type="SUPFAM" id="SSF53756">
    <property type="entry name" value="UDP-Glycosyltransferase/glycogen phosphorylase"/>
    <property type="match status" value="1"/>
</dbReference>
<dbReference type="PANTHER" id="PTHR45947">
    <property type="entry name" value="SULFOQUINOVOSYL TRANSFERASE SQD2"/>
    <property type="match status" value="1"/>
</dbReference>
<reference evidence="2 3" key="1">
    <citation type="submission" date="2018-01" db="EMBL/GenBank/DDBJ databases">
        <title>Genomic Encyclopedia of Type Strains, Phase III (KMG-III): the genomes of soil and plant-associated and newly described type strains.</title>
        <authorList>
            <person name="Whitman W."/>
        </authorList>
    </citation>
    <scope>NUCLEOTIDE SEQUENCE [LARGE SCALE GENOMIC DNA]</scope>
    <source>
        <strain evidence="2 3">HKI456</strain>
    </source>
</reference>
<protein>
    <submittedName>
        <fullName evidence="2">Glycosyltransferase involved in cell wall biosynthesis</fullName>
    </submittedName>
</protein>
<dbReference type="InterPro" id="IPR050194">
    <property type="entry name" value="Glycosyltransferase_grp1"/>
</dbReference>
<dbReference type="Pfam" id="PF00534">
    <property type="entry name" value="Glycos_transf_1"/>
    <property type="match status" value="1"/>
</dbReference>
<accession>A0A2P5KB00</accession>
<proteinExistence type="predicted"/>
<keyword evidence="2" id="KW-0808">Transferase</keyword>
<keyword evidence="3" id="KW-1185">Reference proteome</keyword>
<dbReference type="GO" id="GO:0016757">
    <property type="term" value="F:glycosyltransferase activity"/>
    <property type="evidence" value="ECO:0007669"/>
    <property type="project" value="InterPro"/>
</dbReference>
<sequence>MAGRPLTVRATGPTVAEREMRVLVINDFVRKGGAEEVYRTSVDVLRELPGVGAEGFDERAVADAHGMARRAWNPAAARALAATIERVQPQRVLVHNYHSLLSPSILPVIQRYKRKLGYRTFLTCHDYHMVFYNPNLLIYPQPGMSKPLPLEALSDSRRLLTCASPRGMLHDAVKKLHWHVVDTLLNPSAVFDQFLCPSPYMRDALARRGMTRSAILPNPVNTRIAQAPPRTVDKDCFDLAFVGRIEPEKGLDPFLELASHTQWHRLGSVTVYGDGSQRDALHAKYKALVDSDRLRFAGRLDHAQLFEALRAHDAVLLPSVWAENAPLVIVEAAMIGLPVLVHDLGSLASFGDEIGNKIKYQHIPASLVAALDALGMHLRDTRRRYDWSQYTREHYATRLSALLDLHAGAEPDTVRK</sequence>
<dbReference type="PANTHER" id="PTHR45947:SF3">
    <property type="entry name" value="SULFOQUINOVOSYL TRANSFERASE SQD2"/>
    <property type="match status" value="1"/>
</dbReference>
<dbReference type="Gene3D" id="3.40.50.2000">
    <property type="entry name" value="Glycogen Phosphorylase B"/>
    <property type="match status" value="2"/>
</dbReference>